<dbReference type="Pfam" id="PF01370">
    <property type="entry name" value="Epimerase"/>
    <property type="match status" value="1"/>
</dbReference>
<evidence type="ECO:0000256" key="3">
    <source>
        <dbReference type="ARBA" id="ARBA00023027"/>
    </source>
</evidence>
<dbReference type="EMBL" id="JALPTH010000033">
    <property type="protein sequence ID" value="MCK8680938.1"/>
    <property type="molecule type" value="Genomic_DNA"/>
</dbReference>
<proteinExistence type="inferred from homology"/>
<dbReference type="InterPro" id="IPR001509">
    <property type="entry name" value="Epimerase_deHydtase"/>
</dbReference>
<evidence type="ECO:0000313" key="7">
    <source>
        <dbReference type="Proteomes" id="UP001522868"/>
    </source>
</evidence>
<keyword evidence="2" id="KW-0560">Oxidoreductase</keyword>
<dbReference type="PANTHER" id="PTHR43103:SF5">
    <property type="entry name" value="4-EPIMERASE, PUTATIVE (AFU_ORTHOLOGUE AFUA_7G00360)-RELATED"/>
    <property type="match status" value="1"/>
</dbReference>
<evidence type="ECO:0000259" key="5">
    <source>
        <dbReference type="Pfam" id="PF01370"/>
    </source>
</evidence>
<sequence>MLELEQGRHAVALGTIAITGAAGNIGSVVRRALRGEVSRLILLDRVPLEAEAANEVIHTVDLRDAAAVENALAGADAVLHLGGVPDEAPLGDLLDANVLGTHHVLEAARRAAIPRVVLASSNRVAGFYPTAHRTTPQEPVRPDGLYGVSKAALEALGSLYADKFGVSVICLRIGSFEEVPSEPRHLATWLSPRDAVGFCRAALAAPLATRFATVYAVSANSQRFWELPAESELAYTPVDNAEVHAPGIAGADLPADPGAPQAGSFASPEFTLRHLRP</sequence>
<evidence type="ECO:0000313" key="6">
    <source>
        <dbReference type="EMBL" id="MCK8680938.1"/>
    </source>
</evidence>
<dbReference type="InterPro" id="IPR036291">
    <property type="entry name" value="NAD(P)-bd_dom_sf"/>
</dbReference>
<organism evidence="6 7">
    <name type="scientific">Streptomyces lichenis</name>
    <dbReference type="NCBI Taxonomy" id="2306967"/>
    <lineage>
        <taxon>Bacteria</taxon>
        <taxon>Bacillati</taxon>
        <taxon>Actinomycetota</taxon>
        <taxon>Actinomycetes</taxon>
        <taxon>Kitasatosporales</taxon>
        <taxon>Streptomycetaceae</taxon>
        <taxon>Streptomyces</taxon>
    </lineage>
</organism>
<gene>
    <name evidence="6" type="ORF">M1O15_26825</name>
</gene>
<evidence type="ECO:0000256" key="2">
    <source>
        <dbReference type="ARBA" id="ARBA00023002"/>
    </source>
</evidence>
<keyword evidence="7" id="KW-1185">Reference proteome</keyword>
<accession>A0ABT0IHX5</accession>
<dbReference type="SUPFAM" id="SSF51735">
    <property type="entry name" value="NAD(P)-binding Rossmann-fold domains"/>
    <property type="match status" value="1"/>
</dbReference>
<reference evidence="6 7" key="1">
    <citation type="submission" date="2022-04" db="EMBL/GenBank/DDBJ databases">
        <title>Streptomyces sp. nov. LCR6-01 isolated from Lichen of Dirinaria sp.</title>
        <authorList>
            <person name="Kanchanasin P."/>
            <person name="Tanasupawat S."/>
            <person name="Phongsopitanun W."/>
        </authorList>
    </citation>
    <scope>NUCLEOTIDE SEQUENCE [LARGE SCALE GENOMIC DNA]</scope>
    <source>
        <strain evidence="6 7">LCR6-01</strain>
    </source>
</reference>
<feature type="domain" description="NAD-dependent epimerase/dehydratase" evidence="5">
    <location>
        <begin position="16"/>
        <end position="175"/>
    </location>
</feature>
<dbReference type="Proteomes" id="UP001522868">
    <property type="component" value="Unassembled WGS sequence"/>
</dbReference>
<evidence type="ECO:0000256" key="1">
    <source>
        <dbReference type="ARBA" id="ARBA00007637"/>
    </source>
</evidence>
<feature type="region of interest" description="Disordered" evidence="4">
    <location>
        <begin position="258"/>
        <end position="277"/>
    </location>
</feature>
<name>A0ABT0IHX5_9ACTN</name>
<dbReference type="RefSeq" id="WP_248636767.1">
    <property type="nucleotide sequence ID" value="NZ_JALPTH010000033.1"/>
</dbReference>
<dbReference type="CDD" id="cd08946">
    <property type="entry name" value="SDR_e"/>
    <property type="match status" value="1"/>
</dbReference>
<comment type="similarity">
    <text evidence="1">Belongs to the NAD(P)-dependent epimerase/dehydratase family.</text>
</comment>
<dbReference type="Gene3D" id="3.40.50.720">
    <property type="entry name" value="NAD(P)-binding Rossmann-like Domain"/>
    <property type="match status" value="1"/>
</dbReference>
<protein>
    <submittedName>
        <fullName evidence="6">NAD(P)-dependent oxidoreductase</fullName>
    </submittedName>
</protein>
<evidence type="ECO:0000256" key="4">
    <source>
        <dbReference type="SAM" id="MobiDB-lite"/>
    </source>
</evidence>
<comment type="caution">
    <text evidence="6">The sequence shown here is derived from an EMBL/GenBank/DDBJ whole genome shotgun (WGS) entry which is preliminary data.</text>
</comment>
<dbReference type="PANTHER" id="PTHR43103">
    <property type="entry name" value="NUCLEOSIDE-DIPHOSPHATE-SUGAR EPIMERASE"/>
    <property type="match status" value="1"/>
</dbReference>
<keyword evidence="3" id="KW-0520">NAD</keyword>